<protein>
    <recommendedName>
        <fullName evidence="3">Secreted protein</fullName>
    </recommendedName>
</protein>
<evidence type="ECO:0008006" key="3">
    <source>
        <dbReference type="Google" id="ProtNLM"/>
    </source>
</evidence>
<reference evidence="1 2" key="1">
    <citation type="submission" date="2024-01" db="EMBL/GenBank/DDBJ databases">
        <authorList>
            <person name="Alioto T."/>
            <person name="Alioto T."/>
            <person name="Gomez Garrido J."/>
        </authorList>
    </citation>
    <scope>NUCLEOTIDE SEQUENCE [LARGE SCALE GENOMIC DNA]</scope>
</reference>
<dbReference type="AlphaFoldDB" id="A0AAV1Q8J1"/>
<gene>
    <name evidence="1" type="ORF">FSCOSCO3_A024006</name>
</gene>
<accession>A0AAV1Q8J1</accession>
<name>A0AAV1Q8J1_SCOSC</name>
<keyword evidence="2" id="KW-1185">Reference proteome</keyword>
<organism evidence="1 2">
    <name type="scientific">Scomber scombrus</name>
    <name type="common">Atlantic mackerel</name>
    <name type="synonym">Scomber vernalis</name>
    <dbReference type="NCBI Taxonomy" id="13677"/>
    <lineage>
        <taxon>Eukaryota</taxon>
        <taxon>Metazoa</taxon>
        <taxon>Chordata</taxon>
        <taxon>Craniata</taxon>
        <taxon>Vertebrata</taxon>
        <taxon>Euteleostomi</taxon>
        <taxon>Actinopterygii</taxon>
        <taxon>Neopterygii</taxon>
        <taxon>Teleostei</taxon>
        <taxon>Neoteleostei</taxon>
        <taxon>Acanthomorphata</taxon>
        <taxon>Pelagiaria</taxon>
        <taxon>Scombriformes</taxon>
        <taxon>Scombridae</taxon>
        <taxon>Scomber</taxon>
    </lineage>
</organism>
<dbReference type="Proteomes" id="UP001314229">
    <property type="component" value="Unassembled WGS sequence"/>
</dbReference>
<sequence length="114" mass="12433">MHLMSVQLKMKKRVRSTFFAYFVTFQSLGASLPDKRLIDMKQRGGETGVKVDSSKITTAVGGNGHWVALSSCTERLCCSSSPPAGSSVKEVWFSLCIRSTDGGGKVERKKSGER</sequence>
<evidence type="ECO:0000313" key="1">
    <source>
        <dbReference type="EMBL" id="CAK6979858.1"/>
    </source>
</evidence>
<proteinExistence type="predicted"/>
<comment type="caution">
    <text evidence="1">The sequence shown here is derived from an EMBL/GenBank/DDBJ whole genome shotgun (WGS) entry which is preliminary data.</text>
</comment>
<dbReference type="EMBL" id="CAWUFR010000620">
    <property type="protein sequence ID" value="CAK6979858.1"/>
    <property type="molecule type" value="Genomic_DNA"/>
</dbReference>
<evidence type="ECO:0000313" key="2">
    <source>
        <dbReference type="Proteomes" id="UP001314229"/>
    </source>
</evidence>